<dbReference type="EMBL" id="CAJNOR010002188">
    <property type="protein sequence ID" value="CAF1260139.1"/>
    <property type="molecule type" value="Genomic_DNA"/>
</dbReference>
<protein>
    <submittedName>
        <fullName evidence="3">Uncharacterized protein</fullName>
    </submittedName>
</protein>
<dbReference type="PANTHER" id="PTHR34598">
    <property type="entry name" value="BLL6449 PROTEIN"/>
    <property type="match status" value="1"/>
</dbReference>
<accession>A0A815AX94</accession>
<reference evidence="3" key="1">
    <citation type="submission" date="2021-02" db="EMBL/GenBank/DDBJ databases">
        <authorList>
            <person name="Nowell W R."/>
        </authorList>
    </citation>
    <scope>NUCLEOTIDE SEQUENCE</scope>
</reference>
<dbReference type="Proteomes" id="UP000663852">
    <property type="component" value="Unassembled WGS sequence"/>
</dbReference>
<keyword evidence="4" id="KW-1185">Reference proteome</keyword>
<dbReference type="AlphaFoldDB" id="A0A815AX94"/>
<dbReference type="OrthoDB" id="10369570at2759"/>
<proteinExistence type="inferred from homology"/>
<evidence type="ECO:0000313" key="4">
    <source>
        <dbReference type="Proteomes" id="UP000663828"/>
    </source>
</evidence>
<sequence length="302" mass="34848">MMPKKMKRMVYTKMIYLGPAFKPLNDVSTDEVSSQIQNGNLQVEDTSVQLYDGDEVRRLFSFQQHGFEYWQLNNTVSEVLHQLAAVPTERANRIRLRQSIIPLLTEWGHQLNLKFNLVVPLDTVYRDTNHKQHPNAFGPVCFAHVDFPSTNFTETLLHFKDTWKVNIELALDLQPHTLTDEQYASVQVEKVVNIWMPLTSCPTKNTLAVMDYSSIGQFDQELQPYTAVRRTGNHFTALGVYFRDYHQWISQSDMKLGDAVVFDTLHTPHSAVTIDRPDARQDHRQSVEVRVLFLNVSPAVCR</sequence>
<evidence type="ECO:0000313" key="2">
    <source>
        <dbReference type="EMBL" id="CAF1199002.1"/>
    </source>
</evidence>
<name>A0A815AX94_ADIRI</name>
<organism evidence="3 4">
    <name type="scientific">Adineta ricciae</name>
    <name type="common">Rotifer</name>
    <dbReference type="NCBI Taxonomy" id="249248"/>
    <lineage>
        <taxon>Eukaryota</taxon>
        <taxon>Metazoa</taxon>
        <taxon>Spiralia</taxon>
        <taxon>Gnathifera</taxon>
        <taxon>Rotifera</taxon>
        <taxon>Eurotatoria</taxon>
        <taxon>Bdelloidea</taxon>
        <taxon>Adinetida</taxon>
        <taxon>Adinetidae</taxon>
        <taxon>Adineta</taxon>
    </lineage>
</organism>
<dbReference type="GO" id="GO:0016491">
    <property type="term" value="F:oxidoreductase activity"/>
    <property type="evidence" value="ECO:0007669"/>
    <property type="project" value="InterPro"/>
</dbReference>
<evidence type="ECO:0000313" key="3">
    <source>
        <dbReference type="EMBL" id="CAF1260139.1"/>
    </source>
</evidence>
<dbReference type="EMBL" id="CAJNOJ010000147">
    <property type="protein sequence ID" value="CAF1199002.1"/>
    <property type="molecule type" value="Genomic_DNA"/>
</dbReference>
<dbReference type="PANTHER" id="PTHR34598:SF3">
    <property type="entry name" value="OXIDOREDUCTASE AN1597"/>
    <property type="match status" value="1"/>
</dbReference>
<gene>
    <name evidence="2" type="ORF">EDS130_LOCUS25251</name>
    <name evidence="3" type="ORF">XAT740_LOCUS26732</name>
</gene>
<comment type="caution">
    <text evidence="3">The sequence shown here is derived from an EMBL/GenBank/DDBJ whole genome shotgun (WGS) entry which is preliminary data.</text>
</comment>
<dbReference type="Proteomes" id="UP000663828">
    <property type="component" value="Unassembled WGS sequence"/>
</dbReference>
<evidence type="ECO:0000256" key="1">
    <source>
        <dbReference type="ARBA" id="ARBA00023604"/>
    </source>
</evidence>
<dbReference type="InterPro" id="IPR044053">
    <property type="entry name" value="AsaB-like"/>
</dbReference>
<comment type="similarity">
    <text evidence="1">Belongs to the asaB hydroxylase/desaturase family.</text>
</comment>